<evidence type="ECO:0000313" key="3">
    <source>
        <dbReference type="Proteomes" id="UP000784294"/>
    </source>
</evidence>
<dbReference type="EMBL" id="CAAALY010115431">
    <property type="protein sequence ID" value="VEL30773.1"/>
    <property type="molecule type" value="Genomic_DNA"/>
</dbReference>
<dbReference type="Proteomes" id="UP000784294">
    <property type="component" value="Unassembled WGS sequence"/>
</dbReference>
<reference evidence="2" key="1">
    <citation type="submission" date="2018-11" db="EMBL/GenBank/DDBJ databases">
        <authorList>
            <consortium name="Pathogen Informatics"/>
        </authorList>
    </citation>
    <scope>NUCLEOTIDE SEQUENCE</scope>
</reference>
<feature type="region of interest" description="Disordered" evidence="1">
    <location>
        <begin position="75"/>
        <end position="107"/>
    </location>
</feature>
<comment type="caution">
    <text evidence="2">The sequence shown here is derived from an EMBL/GenBank/DDBJ whole genome shotgun (WGS) entry which is preliminary data.</text>
</comment>
<evidence type="ECO:0000313" key="2">
    <source>
        <dbReference type="EMBL" id="VEL30773.1"/>
    </source>
</evidence>
<keyword evidence="3" id="KW-1185">Reference proteome</keyword>
<accession>A0A448X8F0</accession>
<gene>
    <name evidence="2" type="ORF">PXEA_LOCUS24213</name>
</gene>
<proteinExistence type="predicted"/>
<protein>
    <submittedName>
        <fullName evidence="2">Uncharacterized protein</fullName>
    </submittedName>
</protein>
<evidence type="ECO:0000256" key="1">
    <source>
        <dbReference type="SAM" id="MobiDB-lite"/>
    </source>
</evidence>
<sequence length="211" mass="21865">MMLTCCFHLKVSDEPPDTNGSTAASLTISCLPSPTPEMTVPNTMTTDSAYSSPLNGVTISTAACSSVGIDDTDFSATPTRSAEEVAASTAPSSSTTVYRHSPGDEDDGCILSSDATSTALAVMEGDSVHSLGRPAATVTVVNREVCNTAAAKASEESAGTYSSKGVNRFSHVISGRGKSQKRIVAYSTAMESIQASSEPVELEIEEQEQIP</sequence>
<name>A0A448X8F0_9PLAT</name>
<organism evidence="2 3">
    <name type="scientific">Protopolystoma xenopodis</name>
    <dbReference type="NCBI Taxonomy" id="117903"/>
    <lineage>
        <taxon>Eukaryota</taxon>
        <taxon>Metazoa</taxon>
        <taxon>Spiralia</taxon>
        <taxon>Lophotrochozoa</taxon>
        <taxon>Platyhelminthes</taxon>
        <taxon>Monogenea</taxon>
        <taxon>Polyopisthocotylea</taxon>
        <taxon>Polystomatidea</taxon>
        <taxon>Polystomatidae</taxon>
        <taxon>Protopolystoma</taxon>
    </lineage>
</organism>
<feature type="compositionally biased region" description="Low complexity" evidence="1">
    <location>
        <begin position="84"/>
        <end position="97"/>
    </location>
</feature>
<dbReference type="AlphaFoldDB" id="A0A448X8F0"/>